<dbReference type="Proteomes" id="UP001465976">
    <property type="component" value="Unassembled WGS sequence"/>
</dbReference>
<evidence type="ECO:0000313" key="3">
    <source>
        <dbReference type="Proteomes" id="UP001465976"/>
    </source>
</evidence>
<keyword evidence="3" id="KW-1185">Reference proteome</keyword>
<organism evidence="2 3">
    <name type="scientific">Marasmius crinis-equi</name>
    <dbReference type="NCBI Taxonomy" id="585013"/>
    <lineage>
        <taxon>Eukaryota</taxon>
        <taxon>Fungi</taxon>
        <taxon>Dikarya</taxon>
        <taxon>Basidiomycota</taxon>
        <taxon>Agaricomycotina</taxon>
        <taxon>Agaricomycetes</taxon>
        <taxon>Agaricomycetidae</taxon>
        <taxon>Agaricales</taxon>
        <taxon>Marasmiineae</taxon>
        <taxon>Marasmiaceae</taxon>
        <taxon>Marasmius</taxon>
    </lineage>
</organism>
<comment type="caution">
    <text evidence="2">The sequence shown here is derived from an EMBL/GenBank/DDBJ whole genome shotgun (WGS) entry which is preliminary data.</text>
</comment>
<dbReference type="InterPro" id="IPR032675">
    <property type="entry name" value="LRR_dom_sf"/>
</dbReference>
<evidence type="ECO:0000256" key="1">
    <source>
        <dbReference type="SAM" id="Coils"/>
    </source>
</evidence>
<proteinExistence type="predicted"/>
<feature type="coiled-coil region" evidence="1">
    <location>
        <begin position="54"/>
        <end position="88"/>
    </location>
</feature>
<evidence type="ECO:0000313" key="2">
    <source>
        <dbReference type="EMBL" id="KAL0568760.1"/>
    </source>
</evidence>
<gene>
    <name evidence="2" type="ORF">V5O48_013223</name>
</gene>
<dbReference type="Gene3D" id="3.80.10.10">
    <property type="entry name" value="Ribonuclease Inhibitor"/>
    <property type="match status" value="1"/>
</dbReference>
<reference evidence="2 3" key="1">
    <citation type="submission" date="2024-02" db="EMBL/GenBank/DDBJ databases">
        <title>A draft genome for the cacao thread blight pathogen Marasmius crinis-equi.</title>
        <authorList>
            <person name="Cohen S.P."/>
            <person name="Baruah I.K."/>
            <person name="Amoako-Attah I."/>
            <person name="Bukari Y."/>
            <person name="Meinhardt L.W."/>
            <person name="Bailey B.A."/>
        </authorList>
    </citation>
    <scope>NUCLEOTIDE SEQUENCE [LARGE SCALE GENOMIC DNA]</scope>
    <source>
        <strain evidence="2 3">GH-76</strain>
    </source>
</reference>
<sequence length="579" mass="65970">MPAFTSVERLPTLLCDQCNAQFIVQPCHPDIPMDSFRHNTFPSDTEIALQLAYIEGERFELERYDKEIARLQSTAQKLQNDRVLIQEQINRRRYFISSQRKLPVEIWTRILLEACYEKEFYRSSAAQDFSLQRDPISYPISLSPSNSRLHRIPPLSLSKTCYRWKGIIFGIRDFWSCAKLGISHAFPSTLKSLETFFERSRGSPLTMKLYSTESLERNPDASRDTLAVVRRNLSRVQSLDIDQYALSQLLRYGELSMPRLRRLLTGRHGIVSNTTQSLQVGSLIIAPSLASVSVDTLHPFIEQSLLQTPLRLTSFECWRLIRTSQLPLLTAAYPHLKTLKICAAEDRAGSSRSDIWGPSTLEHLDIAFPPNLTSPVMNSMTIPSLRSLDLRLPEWVDAQEALECIILPLIAFLRRSGCKLESLGFFSYVGLPVADNPSWLAEIFSLTPGLKNLHFTTSTYVRGSGLHPPFSGFVSVLTLAGDSECVLLPDLHTVVVRVEWYNGDHAPDVVNMAQEFLSMMESRRRNMLKRGELIFSCSRSGPYRWKNIWKDLDSGLDFTRRKDVLFQQGVVCIIKCIEN</sequence>
<protein>
    <recommendedName>
        <fullName evidence="4">F-box domain-containing protein</fullName>
    </recommendedName>
</protein>
<accession>A0ABR3F0P3</accession>
<keyword evidence="1" id="KW-0175">Coiled coil</keyword>
<dbReference type="SUPFAM" id="SSF52047">
    <property type="entry name" value="RNI-like"/>
    <property type="match status" value="1"/>
</dbReference>
<evidence type="ECO:0008006" key="4">
    <source>
        <dbReference type="Google" id="ProtNLM"/>
    </source>
</evidence>
<dbReference type="EMBL" id="JBAHYK010001264">
    <property type="protein sequence ID" value="KAL0568760.1"/>
    <property type="molecule type" value="Genomic_DNA"/>
</dbReference>
<name>A0ABR3F0P3_9AGAR</name>